<accession>A0A518HN91</accession>
<dbReference type="RefSeq" id="WP_145385979.1">
    <property type="nucleotide sequence ID" value="NZ_CP037423.1"/>
</dbReference>
<proteinExistence type="predicted"/>
<evidence type="ECO:0000313" key="3">
    <source>
        <dbReference type="Proteomes" id="UP000319004"/>
    </source>
</evidence>
<reference evidence="2 3" key="1">
    <citation type="submission" date="2019-03" db="EMBL/GenBank/DDBJ databases">
        <title>Deep-cultivation of Planctomycetes and their phenomic and genomic characterization uncovers novel biology.</title>
        <authorList>
            <person name="Wiegand S."/>
            <person name="Jogler M."/>
            <person name="Boedeker C."/>
            <person name="Pinto D."/>
            <person name="Vollmers J."/>
            <person name="Rivas-Marin E."/>
            <person name="Kohn T."/>
            <person name="Peeters S.H."/>
            <person name="Heuer A."/>
            <person name="Rast P."/>
            <person name="Oberbeckmann S."/>
            <person name="Bunk B."/>
            <person name="Jeske O."/>
            <person name="Meyerdierks A."/>
            <person name="Storesund J.E."/>
            <person name="Kallscheuer N."/>
            <person name="Luecker S."/>
            <person name="Lage O.M."/>
            <person name="Pohl T."/>
            <person name="Merkel B.J."/>
            <person name="Hornburger P."/>
            <person name="Mueller R.-W."/>
            <person name="Bruemmer F."/>
            <person name="Labrenz M."/>
            <person name="Spormann A.M."/>
            <person name="Op den Camp H."/>
            <person name="Overmann J."/>
            <person name="Amann R."/>
            <person name="Jetten M.S.M."/>
            <person name="Mascher T."/>
            <person name="Medema M.H."/>
            <person name="Devos D.P."/>
            <person name="Kaster A.-K."/>
            <person name="Ovreas L."/>
            <person name="Rohde M."/>
            <person name="Galperin M.Y."/>
            <person name="Jogler C."/>
        </authorList>
    </citation>
    <scope>NUCLEOTIDE SEQUENCE [LARGE SCALE GENOMIC DNA]</scope>
    <source>
        <strain evidence="2 3">Enr13</strain>
    </source>
</reference>
<evidence type="ECO:0000256" key="1">
    <source>
        <dbReference type="SAM" id="MobiDB-lite"/>
    </source>
</evidence>
<protein>
    <submittedName>
        <fullName evidence="2">Uncharacterized protein</fullName>
    </submittedName>
</protein>
<feature type="region of interest" description="Disordered" evidence="1">
    <location>
        <begin position="1"/>
        <end position="31"/>
    </location>
</feature>
<dbReference type="AlphaFoldDB" id="A0A518HN91"/>
<dbReference type="EMBL" id="CP037423">
    <property type="protein sequence ID" value="QDV42325.1"/>
    <property type="molecule type" value="Genomic_DNA"/>
</dbReference>
<gene>
    <name evidence="2" type="ORF">Enr13x_21700</name>
</gene>
<sequence>MKPDLIRRRKRQIRRRLDQSASHDRGRPMIQGANTAYELSQKTHGTAYGGVAATHAFATKLGLPERIDQSLHLFKKQRRFVL</sequence>
<organism evidence="2 3">
    <name type="scientific">Stieleria neptunia</name>
    <dbReference type="NCBI Taxonomy" id="2527979"/>
    <lineage>
        <taxon>Bacteria</taxon>
        <taxon>Pseudomonadati</taxon>
        <taxon>Planctomycetota</taxon>
        <taxon>Planctomycetia</taxon>
        <taxon>Pirellulales</taxon>
        <taxon>Pirellulaceae</taxon>
        <taxon>Stieleria</taxon>
    </lineage>
</organism>
<name>A0A518HN91_9BACT</name>
<dbReference type="Proteomes" id="UP000319004">
    <property type="component" value="Chromosome"/>
</dbReference>
<keyword evidence="3" id="KW-1185">Reference proteome</keyword>
<evidence type="ECO:0000313" key="2">
    <source>
        <dbReference type="EMBL" id="QDV42325.1"/>
    </source>
</evidence>
<feature type="compositionally biased region" description="Basic and acidic residues" evidence="1">
    <location>
        <begin position="15"/>
        <end position="27"/>
    </location>
</feature>
<dbReference type="KEGG" id="snep:Enr13x_21700"/>